<keyword evidence="3 5" id="KW-0378">Hydrolase</keyword>
<gene>
    <name evidence="11" type="primary">aprN</name>
    <name evidence="10" type="ORF">AL536_15555</name>
    <name evidence="11" type="ORF">NCTC11327_01861</name>
</gene>
<proteinExistence type="inferred from homology"/>
<dbReference type="PROSITE" id="PS51892">
    <property type="entry name" value="SUBTILASE"/>
    <property type="match status" value="1"/>
</dbReference>
<dbReference type="PROSITE" id="PS00138">
    <property type="entry name" value="SUBTILASE_SER"/>
    <property type="match status" value="1"/>
</dbReference>
<dbReference type="Gene3D" id="3.40.50.200">
    <property type="entry name" value="Peptidase S8/S53 domain"/>
    <property type="match status" value="1"/>
</dbReference>
<feature type="domain" description="Peptidase S8/S53" evidence="8">
    <location>
        <begin position="140"/>
        <end position="368"/>
    </location>
</feature>
<dbReference type="PRINTS" id="PR00723">
    <property type="entry name" value="SUBTILISIN"/>
</dbReference>
<dbReference type="InterPro" id="IPR023828">
    <property type="entry name" value="Peptidase_S8_Ser-AS"/>
</dbReference>
<evidence type="ECO:0000259" key="8">
    <source>
        <dbReference type="Pfam" id="PF00082"/>
    </source>
</evidence>
<dbReference type="PROSITE" id="PS00137">
    <property type="entry name" value="SUBTILASE_HIS"/>
    <property type="match status" value="1"/>
</dbReference>
<feature type="region of interest" description="Disordered" evidence="7">
    <location>
        <begin position="103"/>
        <end position="122"/>
    </location>
</feature>
<keyword evidence="4 5" id="KW-0720">Serine protease</keyword>
<dbReference type="EMBL" id="UHIP01000001">
    <property type="protein sequence ID" value="SUP25995.1"/>
    <property type="molecule type" value="Genomic_DNA"/>
</dbReference>
<evidence type="ECO:0000259" key="9">
    <source>
        <dbReference type="Pfam" id="PF05922"/>
    </source>
</evidence>
<dbReference type="SUPFAM" id="SSF52743">
    <property type="entry name" value="Subtilisin-like"/>
    <property type="match status" value="1"/>
</dbReference>
<dbReference type="InterPro" id="IPR036852">
    <property type="entry name" value="Peptidase_S8/S53_dom_sf"/>
</dbReference>
<evidence type="ECO:0000313" key="11">
    <source>
        <dbReference type="EMBL" id="SUP25995.1"/>
    </source>
</evidence>
<reference evidence="12" key="1">
    <citation type="submission" date="2015-12" db="EMBL/GenBank/DDBJ databases">
        <title>FDA dAtabase for Regulatory Grade micrObial Sequences (FDA-ARGOS): Supporting development and validation of Infectious Disease Dx tests.</title>
        <authorList>
            <person name="Hoffmann M."/>
            <person name="Allard M."/>
            <person name="Evans P."/>
            <person name="Brown E."/>
            <person name="Tallon L.J."/>
            <person name="Sadzewicz L."/>
            <person name="Sengamalay N."/>
            <person name="Ott S."/>
            <person name="Godinez A."/>
            <person name="Nagaraj S."/>
            <person name="Vyas G."/>
            <person name="Aluvathingal J."/>
            <person name="Nadendla S."/>
            <person name="Geyer C."/>
            <person name="Sichtig H."/>
        </authorList>
    </citation>
    <scope>NUCLEOTIDE SEQUENCE [LARGE SCALE GENOMIC DNA]</scope>
    <source>
        <strain evidence="12">ATCC 33809</strain>
    </source>
</reference>
<dbReference type="Proteomes" id="UP000254626">
    <property type="component" value="Unassembled WGS sequence"/>
</dbReference>
<accession>A0AAX2LPJ8</accession>
<evidence type="ECO:0000313" key="10">
    <source>
        <dbReference type="EMBL" id="AMF94860.1"/>
    </source>
</evidence>
<dbReference type="InterPro" id="IPR015500">
    <property type="entry name" value="Peptidase_S8_subtilisin-rel"/>
</dbReference>
<evidence type="ECO:0000256" key="1">
    <source>
        <dbReference type="ARBA" id="ARBA00011073"/>
    </source>
</evidence>
<dbReference type="InterPro" id="IPR050131">
    <property type="entry name" value="Peptidase_S8_subtilisin-like"/>
</dbReference>
<dbReference type="InterPro" id="IPR022398">
    <property type="entry name" value="Peptidase_S8_His-AS"/>
</dbReference>
<comment type="similarity">
    <text evidence="1 5 6">Belongs to the peptidase S8 family.</text>
</comment>
<feature type="active site" description="Charge relay system" evidence="5">
    <location>
        <position position="147"/>
    </location>
</feature>
<dbReference type="AlphaFoldDB" id="A0AAX2LPJ8"/>
<evidence type="ECO:0000256" key="3">
    <source>
        <dbReference type="ARBA" id="ARBA00022801"/>
    </source>
</evidence>
<dbReference type="InterPro" id="IPR010259">
    <property type="entry name" value="S8pro/Inhibitor_I9"/>
</dbReference>
<dbReference type="GO" id="GO:0004252">
    <property type="term" value="F:serine-type endopeptidase activity"/>
    <property type="evidence" value="ECO:0007669"/>
    <property type="project" value="UniProtKB-UniRule"/>
</dbReference>
<dbReference type="RefSeq" id="WP_061056681.1">
    <property type="nucleotide sequence ID" value="NZ_CABLBX010000003.1"/>
</dbReference>
<dbReference type="Proteomes" id="UP000057088">
    <property type="component" value="Chromosome 2"/>
</dbReference>
<organism evidence="11 13">
    <name type="scientific">Vibrio fluvialis</name>
    <dbReference type="NCBI Taxonomy" id="676"/>
    <lineage>
        <taxon>Bacteria</taxon>
        <taxon>Pseudomonadati</taxon>
        <taxon>Pseudomonadota</taxon>
        <taxon>Gammaproteobacteria</taxon>
        <taxon>Vibrionales</taxon>
        <taxon>Vibrionaceae</taxon>
        <taxon>Vibrio</taxon>
    </lineage>
</organism>
<dbReference type="EMBL" id="CP014035">
    <property type="protein sequence ID" value="AMF94860.1"/>
    <property type="molecule type" value="Genomic_DNA"/>
</dbReference>
<dbReference type="GO" id="GO:0006508">
    <property type="term" value="P:proteolysis"/>
    <property type="evidence" value="ECO:0007669"/>
    <property type="project" value="UniProtKB-KW"/>
</dbReference>
<dbReference type="Pfam" id="PF05922">
    <property type="entry name" value="Inhibitor_I9"/>
    <property type="match status" value="1"/>
</dbReference>
<dbReference type="InterPro" id="IPR023827">
    <property type="entry name" value="Peptidase_S8_Asp-AS"/>
</dbReference>
<keyword evidence="12" id="KW-1185">Reference proteome</keyword>
<evidence type="ECO:0000256" key="6">
    <source>
        <dbReference type="RuleBase" id="RU003355"/>
    </source>
</evidence>
<evidence type="ECO:0000256" key="7">
    <source>
        <dbReference type="SAM" id="MobiDB-lite"/>
    </source>
</evidence>
<evidence type="ECO:0000313" key="13">
    <source>
        <dbReference type="Proteomes" id="UP000254626"/>
    </source>
</evidence>
<evidence type="ECO:0000256" key="4">
    <source>
        <dbReference type="ARBA" id="ARBA00022825"/>
    </source>
</evidence>
<feature type="active site" description="Charge relay system" evidence="5">
    <location>
        <position position="181"/>
    </location>
</feature>
<reference evidence="11 13" key="3">
    <citation type="submission" date="2018-06" db="EMBL/GenBank/DDBJ databases">
        <authorList>
            <consortium name="Pathogen Informatics"/>
            <person name="Doyle S."/>
        </authorList>
    </citation>
    <scope>NUCLEOTIDE SEQUENCE [LARGE SCALE GENOMIC DNA]</scope>
    <source>
        <strain evidence="11 13">NCTC11327</strain>
    </source>
</reference>
<name>A0AAX2LPJ8_VIBFL</name>
<feature type="domain" description="Inhibitor I9" evidence="9">
    <location>
        <begin position="32"/>
        <end position="101"/>
    </location>
</feature>
<dbReference type="Gene3D" id="3.30.70.80">
    <property type="entry name" value="Peptidase S8 propeptide/proteinase inhibitor I9"/>
    <property type="match status" value="1"/>
</dbReference>
<evidence type="ECO:0000256" key="5">
    <source>
        <dbReference type="PROSITE-ProRule" id="PRU01240"/>
    </source>
</evidence>
<reference evidence="10" key="2">
    <citation type="submission" date="2018-01" db="EMBL/GenBank/DDBJ databases">
        <title>FDA dAtabase for Regulatory Grade micrObial Sequences (FDA-ARGOS): Supporting development and validation of Infectious Disease Dx tests.</title>
        <authorList>
            <person name="Hoffmann M."/>
            <person name="Allard M."/>
            <person name="Evans P."/>
            <person name="Brown E."/>
            <person name="Tallon L."/>
            <person name="Sadzewicz L."/>
            <person name="Sengamalay N."/>
            <person name="Ott S."/>
            <person name="Godinez A."/>
            <person name="Nagaraj S."/>
            <person name="Vyas G."/>
            <person name="Aluvathingal J."/>
            <person name="Nadendla S."/>
            <person name="Geyer C."/>
            <person name="Sichtig H."/>
        </authorList>
    </citation>
    <scope>NUCLEOTIDE SEQUENCE</scope>
    <source>
        <strain evidence="10">ATCC 33809</strain>
    </source>
</reference>
<feature type="active site" description="Charge relay system" evidence="5">
    <location>
        <position position="358"/>
    </location>
</feature>
<dbReference type="PANTHER" id="PTHR43806:SF11">
    <property type="entry name" value="CEREVISIN-RELATED"/>
    <property type="match status" value="1"/>
</dbReference>
<sequence length="396" mass="41104">MRSTTLSLTLVATLVSPLTWSVINQGIDLSDRYIVVLKNDVSPSKAEEVLAAIENQRGAVLFRYQNAIQGFAVHMPLTALQGLQHRFPDIDYIEPDMLVQAMPRGGKPSNGGDTGSSTEPPQVTPWGVTFVGGPRTPNSGTKAWIIDTGIDASHPDLNVDASLGINYARGKPNQTSDGNGHGTHVAGTIGAINNQIDVVGIAAGVTVVPVRVLDNSGSGSMSGVIAGVDFVGQQWTDDNAHAGDCVNMSLGGSGTSQALDSAINDVASKGIIFSIAAGNSGTDISNYTPAQVQRTNVYTIAAIDSSSIPPYWSNYNTSVSSYTVGGVTIPTYVEYAMPGVNIVSTQLGGGVTSKSGTSMAAPHFCGMVLAGFAPDEANQLIAIGDKEYGISGEQQQ</sequence>
<dbReference type="PROSITE" id="PS00136">
    <property type="entry name" value="SUBTILASE_ASP"/>
    <property type="match status" value="1"/>
</dbReference>
<dbReference type="Pfam" id="PF00082">
    <property type="entry name" value="Peptidase_S8"/>
    <property type="match status" value="1"/>
</dbReference>
<dbReference type="InterPro" id="IPR037045">
    <property type="entry name" value="S8pro/Inhibitor_I9_sf"/>
</dbReference>
<dbReference type="GO" id="GO:0005615">
    <property type="term" value="C:extracellular space"/>
    <property type="evidence" value="ECO:0007669"/>
    <property type="project" value="TreeGrafter"/>
</dbReference>
<dbReference type="InterPro" id="IPR000209">
    <property type="entry name" value="Peptidase_S8/S53_dom"/>
</dbReference>
<dbReference type="EC" id="3.4.21.62" evidence="11"/>
<keyword evidence="2 5" id="KW-0645">Protease</keyword>
<protein>
    <submittedName>
        <fullName evidence="10">Peptidase</fullName>
    </submittedName>
    <submittedName>
        <fullName evidence="11">Serine alkaline protease (Subtilisin E)</fullName>
        <ecNumber evidence="11">3.4.21.62</ecNumber>
    </submittedName>
</protein>
<dbReference type="GeneID" id="29386448"/>
<dbReference type="SUPFAM" id="SSF54897">
    <property type="entry name" value="Protease propeptides/inhibitors"/>
    <property type="match status" value="1"/>
</dbReference>
<evidence type="ECO:0000256" key="2">
    <source>
        <dbReference type="ARBA" id="ARBA00022670"/>
    </source>
</evidence>
<evidence type="ECO:0000313" key="12">
    <source>
        <dbReference type="Proteomes" id="UP000057088"/>
    </source>
</evidence>
<dbReference type="PANTHER" id="PTHR43806">
    <property type="entry name" value="PEPTIDASE S8"/>
    <property type="match status" value="1"/>
</dbReference>
<dbReference type="KEGG" id="vfl:AL536_15555"/>